<feature type="transmembrane region" description="Helical" evidence="7">
    <location>
        <begin position="152"/>
        <end position="170"/>
    </location>
</feature>
<name>A0A8S4EWU0_PLUXY</name>
<feature type="transmembrane region" description="Helical" evidence="7">
    <location>
        <begin position="552"/>
        <end position="573"/>
    </location>
</feature>
<evidence type="ECO:0000313" key="9">
    <source>
        <dbReference type="EMBL" id="CAG9120134.1"/>
    </source>
</evidence>
<dbReference type="Proteomes" id="UP000653454">
    <property type="component" value="Unassembled WGS sequence"/>
</dbReference>
<sequence length="621" mass="67004">MGEMNVRLAFAIIASAGFSAFQHGYNTGVLNAPQGVMTKWLQMDALPNANKTVDPNDEPTVTSIWAVAVSIYCVGGMIGGVITGVLADRFGRKGSLLMNNALVFLGAGLEGGSYYANSSEMLIVGSLLMNNALVFLGAGLEGGSYYANSSEMLIVGRLLIGINSGLNAGLAPMYLSEISPVSLRGSIGTVYQLVITITIVLSQVLGLSSVLGTASRWSLLLALPLLPAVLQCAALPFCPDSPHYLLFNKGNDKGATKALSWLRGGADVNSEMEEMHQEAEKTKIRKKVTVRELFRNRQLRVPLITAAVVMLAQQLSGINAVIFFSTDIFYKAGLSQSTAQYATLAVVMLAQQLSGINAVIFFSTDIFYKAGLSQSTAQYATLVKNLCNRERSSYNITSLRLGKYIKSMMMMIIICQLRVPLITAAVVMLAQQLSGINAVIFFSTDIFYEAGLSQSTAQYATLGMGAMNVLMTVISLVLVEIAGRKTLLLIGFVGMLLCTVALTVASLFTSIVWVSYVSIALVILFVVMFAVGPGSIPWFLVTELFNQSARPAATAVAVTVNWTANFIVGLSFLPLSLLLGSYVFVIFAVLQFLFILFIYYKVPETKNKTIEEITAMFRQHL</sequence>
<dbReference type="PANTHER" id="PTHR23503:SF8">
    <property type="entry name" value="FACILITATED GLUCOSE TRANSPORTER PROTEIN 1"/>
    <property type="match status" value="1"/>
</dbReference>
<feature type="transmembrane region" description="Helical" evidence="7">
    <location>
        <begin position="344"/>
        <end position="368"/>
    </location>
</feature>
<keyword evidence="3 7" id="KW-0812">Transmembrane</keyword>
<feature type="transmembrane region" description="Helical" evidence="7">
    <location>
        <begin position="190"/>
        <end position="211"/>
    </location>
</feature>
<feature type="transmembrane region" description="Helical" evidence="7">
    <location>
        <begin position="64"/>
        <end position="87"/>
    </location>
</feature>
<feature type="transmembrane region" description="Helical" evidence="7">
    <location>
        <begin position="96"/>
        <end position="115"/>
    </location>
</feature>
<evidence type="ECO:0000313" key="10">
    <source>
        <dbReference type="Proteomes" id="UP000653454"/>
    </source>
</evidence>
<dbReference type="AlphaFoldDB" id="A0A8S4EWU0"/>
<dbReference type="InterPro" id="IPR003663">
    <property type="entry name" value="Sugar/inositol_transpt"/>
</dbReference>
<evidence type="ECO:0000256" key="3">
    <source>
        <dbReference type="ARBA" id="ARBA00022692"/>
    </source>
</evidence>
<evidence type="ECO:0000256" key="1">
    <source>
        <dbReference type="ARBA" id="ARBA00004141"/>
    </source>
</evidence>
<evidence type="ECO:0000256" key="7">
    <source>
        <dbReference type="SAM" id="Phobius"/>
    </source>
</evidence>
<feature type="transmembrane region" description="Helical" evidence="7">
    <location>
        <begin position="121"/>
        <end position="140"/>
    </location>
</feature>
<accession>A0A8S4EWU0</accession>
<evidence type="ECO:0000256" key="4">
    <source>
        <dbReference type="ARBA" id="ARBA00022989"/>
    </source>
</evidence>
<comment type="caution">
    <text evidence="9">The sequence shown here is derived from an EMBL/GenBank/DDBJ whole genome shotgun (WGS) entry which is preliminary data.</text>
</comment>
<dbReference type="InterPro" id="IPR020846">
    <property type="entry name" value="MFS_dom"/>
</dbReference>
<proteinExistence type="predicted"/>
<reference evidence="9" key="1">
    <citation type="submission" date="2020-11" db="EMBL/GenBank/DDBJ databases">
        <authorList>
            <person name="Whiteford S."/>
        </authorList>
    </citation>
    <scope>NUCLEOTIDE SEQUENCE</scope>
</reference>
<dbReference type="GO" id="GO:0015149">
    <property type="term" value="F:hexose transmembrane transporter activity"/>
    <property type="evidence" value="ECO:0007669"/>
    <property type="project" value="TreeGrafter"/>
</dbReference>
<dbReference type="PROSITE" id="PS50850">
    <property type="entry name" value="MFS"/>
    <property type="match status" value="1"/>
</dbReference>
<dbReference type="Pfam" id="PF00083">
    <property type="entry name" value="Sugar_tr"/>
    <property type="match status" value="2"/>
</dbReference>
<dbReference type="PROSITE" id="PS00217">
    <property type="entry name" value="SUGAR_TRANSPORT_2"/>
    <property type="match status" value="1"/>
</dbReference>
<dbReference type="InterPro" id="IPR036259">
    <property type="entry name" value="MFS_trans_sf"/>
</dbReference>
<keyword evidence="5 7" id="KW-0472">Membrane</keyword>
<feature type="transmembrane region" description="Helical" evidence="7">
    <location>
        <begin position="486"/>
        <end position="513"/>
    </location>
</feature>
<dbReference type="SUPFAM" id="SSF103473">
    <property type="entry name" value="MFS general substrate transporter"/>
    <property type="match status" value="2"/>
</dbReference>
<keyword evidence="4 7" id="KW-1133">Transmembrane helix</keyword>
<dbReference type="InterPro" id="IPR045263">
    <property type="entry name" value="GLUT"/>
</dbReference>
<dbReference type="EMBL" id="CAJHNJ030000023">
    <property type="protein sequence ID" value="CAG9120134.1"/>
    <property type="molecule type" value="Genomic_DNA"/>
</dbReference>
<evidence type="ECO:0000256" key="2">
    <source>
        <dbReference type="ARBA" id="ARBA00022448"/>
    </source>
</evidence>
<protein>
    <submittedName>
        <fullName evidence="9">(diamondback moth) hypothetical protein</fullName>
    </submittedName>
</protein>
<dbReference type="GO" id="GO:0016020">
    <property type="term" value="C:membrane"/>
    <property type="evidence" value="ECO:0007669"/>
    <property type="project" value="UniProtKB-SubCell"/>
</dbReference>
<dbReference type="PANTHER" id="PTHR23503">
    <property type="entry name" value="SOLUTE CARRIER FAMILY 2"/>
    <property type="match status" value="1"/>
</dbReference>
<comment type="subcellular location">
    <subcellularLocation>
        <location evidence="1">Membrane</location>
        <topology evidence="1">Multi-pass membrane protein</topology>
    </subcellularLocation>
</comment>
<dbReference type="InterPro" id="IPR005828">
    <property type="entry name" value="MFS_sugar_transport-like"/>
</dbReference>
<feature type="transmembrane region" description="Helical" evidence="7">
    <location>
        <begin position="301"/>
        <end position="324"/>
    </location>
</feature>
<evidence type="ECO:0000256" key="6">
    <source>
        <dbReference type="ARBA" id="ARBA00023180"/>
    </source>
</evidence>
<evidence type="ECO:0000259" key="8">
    <source>
        <dbReference type="PROSITE" id="PS50850"/>
    </source>
</evidence>
<feature type="transmembrane region" description="Helical" evidence="7">
    <location>
        <begin position="579"/>
        <end position="600"/>
    </location>
</feature>
<dbReference type="PRINTS" id="PR00171">
    <property type="entry name" value="SUGRTRNSPORT"/>
</dbReference>
<evidence type="ECO:0000256" key="5">
    <source>
        <dbReference type="ARBA" id="ARBA00023136"/>
    </source>
</evidence>
<keyword evidence="6" id="KW-0325">Glycoprotein</keyword>
<keyword evidence="2" id="KW-0813">Transport</keyword>
<feature type="transmembrane region" description="Helical" evidence="7">
    <location>
        <begin position="457"/>
        <end position="479"/>
    </location>
</feature>
<feature type="transmembrane region" description="Helical" evidence="7">
    <location>
        <begin position="519"/>
        <end position="540"/>
    </location>
</feature>
<keyword evidence="10" id="KW-1185">Reference proteome</keyword>
<gene>
    <name evidence="9" type="ORF">PLXY2_LOCUS7037</name>
</gene>
<feature type="domain" description="Major facilitator superfamily (MFS) profile" evidence="8">
    <location>
        <begin position="12"/>
        <end position="606"/>
    </location>
</feature>
<dbReference type="Gene3D" id="1.20.1250.20">
    <property type="entry name" value="MFS general substrate transporter like domains"/>
    <property type="match status" value="4"/>
</dbReference>
<organism evidence="9 10">
    <name type="scientific">Plutella xylostella</name>
    <name type="common">Diamondback moth</name>
    <name type="synonym">Plutella maculipennis</name>
    <dbReference type="NCBI Taxonomy" id="51655"/>
    <lineage>
        <taxon>Eukaryota</taxon>
        <taxon>Metazoa</taxon>
        <taxon>Ecdysozoa</taxon>
        <taxon>Arthropoda</taxon>
        <taxon>Hexapoda</taxon>
        <taxon>Insecta</taxon>
        <taxon>Pterygota</taxon>
        <taxon>Neoptera</taxon>
        <taxon>Endopterygota</taxon>
        <taxon>Lepidoptera</taxon>
        <taxon>Glossata</taxon>
        <taxon>Ditrysia</taxon>
        <taxon>Yponomeutoidea</taxon>
        <taxon>Plutellidae</taxon>
        <taxon>Plutella</taxon>
    </lineage>
</organism>
<dbReference type="InterPro" id="IPR005829">
    <property type="entry name" value="Sugar_transporter_CS"/>
</dbReference>
<dbReference type="PROSITE" id="PS00216">
    <property type="entry name" value="SUGAR_TRANSPORT_1"/>
    <property type="match status" value="1"/>
</dbReference>